<dbReference type="InterPro" id="IPR011989">
    <property type="entry name" value="ARM-like"/>
</dbReference>
<comment type="function">
    <text evidence="3">Component of cohesin complex, a complex required for the cohesion of sister chromatids after DNA replication. The cohesin complex apparently forms a large proteinaceous ring within which sister chromatids can be trapped. At anaphase, the complex is cleaved and dissociates from chromatin, allowing sister chromatids to segregate.</text>
</comment>
<feature type="domain" description="SCD" evidence="5">
    <location>
        <begin position="337"/>
        <end position="422"/>
    </location>
</feature>
<comment type="subcellular location">
    <subcellularLocation>
        <location evidence="3">Nucleus</location>
    </subcellularLocation>
    <subcellularLocation>
        <location evidence="3">Chromosome</location>
    </subcellularLocation>
    <subcellularLocation>
        <location evidence="3">Chromosome</location>
        <location evidence="3">Centromere</location>
    </subcellularLocation>
</comment>
<protein>
    <recommendedName>
        <fullName evidence="3">Cohesin subunit SA</fullName>
    </recommendedName>
    <alternativeName>
        <fullName evidence="3">SCC3 homolog</fullName>
    </alternativeName>
    <alternativeName>
        <fullName evidence="3">Stromal antigen</fullName>
    </alternativeName>
</protein>
<dbReference type="InterPro" id="IPR056396">
    <property type="entry name" value="HEAT_SCC3-SA"/>
</dbReference>
<accession>A0ABM4ZC29</accession>
<comment type="similarity">
    <text evidence="1 3">Belongs to the SCC3 family.</text>
</comment>
<evidence type="ECO:0000259" key="5">
    <source>
        <dbReference type="PROSITE" id="PS51425"/>
    </source>
</evidence>
<feature type="compositionally biased region" description="Acidic residues" evidence="4">
    <location>
        <begin position="1170"/>
        <end position="1184"/>
    </location>
</feature>
<dbReference type="Pfam" id="PF08514">
    <property type="entry name" value="STAG"/>
    <property type="match status" value="1"/>
</dbReference>
<feature type="compositionally biased region" description="Basic residues" evidence="4">
    <location>
        <begin position="37"/>
        <end position="46"/>
    </location>
</feature>
<dbReference type="Gene3D" id="1.25.10.10">
    <property type="entry name" value="Leucine-rich Repeat Variant"/>
    <property type="match status" value="1"/>
</dbReference>
<reference evidence="7" key="1">
    <citation type="submission" date="2025-08" db="UniProtKB">
        <authorList>
            <consortium name="RefSeq"/>
        </authorList>
    </citation>
    <scope>IDENTIFICATION</scope>
    <source>
        <tissue evidence="7">Cell line</tissue>
    </source>
</reference>
<dbReference type="GeneID" id="112908960"/>
<evidence type="ECO:0000313" key="7">
    <source>
        <dbReference type="RefSeq" id="XP_072600094.1"/>
    </source>
</evidence>
<feature type="region of interest" description="Disordered" evidence="4">
    <location>
        <begin position="1163"/>
        <end position="1195"/>
    </location>
</feature>
<proteinExistence type="inferred from homology"/>
<feature type="region of interest" description="Disordered" evidence="4">
    <location>
        <begin position="68"/>
        <end position="96"/>
    </location>
</feature>
<dbReference type="InterPro" id="IPR020839">
    <property type="entry name" value="SCD"/>
</dbReference>
<organism evidence="6 7">
    <name type="scientific">Vulpes vulpes</name>
    <name type="common">Red fox</name>
    <dbReference type="NCBI Taxonomy" id="9627"/>
    <lineage>
        <taxon>Eukaryota</taxon>
        <taxon>Metazoa</taxon>
        <taxon>Chordata</taxon>
        <taxon>Craniata</taxon>
        <taxon>Vertebrata</taxon>
        <taxon>Euteleostomi</taxon>
        <taxon>Mammalia</taxon>
        <taxon>Eutheria</taxon>
        <taxon>Laurasiatheria</taxon>
        <taxon>Carnivora</taxon>
        <taxon>Caniformia</taxon>
        <taxon>Canidae</taxon>
        <taxon>Vulpes</taxon>
    </lineage>
</organism>
<dbReference type="PANTHER" id="PTHR11199:SF2">
    <property type="entry name" value="COHESIN SUBUNIT SA"/>
    <property type="match status" value="1"/>
</dbReference>
<keyword evidence="3" id="KW-0539">Nucleus</keyword>
<evidence type="ECO:0000256" key="4">
    <source>
        <dbReference type="SAM" id="MobiDB-lite"/>
    </source>
</evidence>
<keyword evidence="2 3" id="KW-0159">Chromosome partition</keyword>
<dbReference type="Pfam" id="PF21581">
    <property type="entry name" value="SCD"/>
    <property type="match status" value="1"/>
</dbReference>
<feature type="compositionally biased region" description="Low complexity" evidence="4">
    <location>
        <begin position="68"/>
        <end position="82"/>
    </location>
</feature>
<dbReference type="SUPFAM" id="SSF48371">
    <property type="entry name" value="ARM repeat"/>
    <property type="match status" value="1"/>
</dbReference>
<dbReference type="PANTHER" id="PTHR11199">
    <property type="entry name" value="STROMAL ANTIGEN"/>
    <property type="match status" value="1"/>
</dbReference>
<evidence type="ECO:0000256" key="2">
    <source>
        <dbReference type="ARBA" id="ARBA00022829"/>
    </source>
</evidence>
<feature type="region of interest" description="Disordered" evidence="4">
    <location>
        <begin position="1"/>
        <end position="46"/>
    </location>
</feature>
<sequence length="1195" mass="135326">MRSGRERVNAVAVCGGGGRDAVSVQEGPSGGRDARGRGPRRRGRPTCRRLRNEAGQFISVVTLFETQGAASGGPSASGQGNQRRGRPPRKPRKRRVAVTTELTLFEMVALGRSSVQTAVEEWVQSYKEDRELALLDLISFFVQCCGCEGVVTAELYQSNQGKSVVHKMTEKFDQETGLYYKKFLAYPWILTIMWPEKLQNDFYPIVGPGPFWKRFRVNFCEFTELLVHLTHSSVLCDGHLMDTVICMLSGLTNSAVYSLRHTSSLAAMKLLTALASVNQGICTGRRTAQRLYEIESITKLKGRHKYYMELLDQRRHQFQNKPMAIDNIICALFKRTFVPRYRDVSSDIRVICMGELGCWIRLYPDMFLDNNYLKYIGWMLYDKDANVRMKCILALKALYEKRESAMKLGLFFHKFKKRILSMTQDQQPEITSECMQLLRLISEHYVGVFSAMEYVFLFQFVYAAYRPMATAAGELICRRLLAPPPHEGFFGQEPPDEFDRNLQNMKTLIDFYLQGEFHRHVPYLVDGLWEAAPALVRNWECMTALLLEPRGGRQALTSQQERVLIEILVAAVRQAAEGRPPAGRRLGKKGAREVDGTRRWREHANMSRHFVKVLPRLLSKFAADKEKVTPLLQIPQYCNLDVYDMDGLGSYLDAALLELDCLVQRHSDVAVLEACARAYGTYCDEGGSAHGQAAPACSRLVDMLVDVLTPLLDVFIQHEKQGLFLGHGEMGRICSTLRRLAAFYSTHDLSGWNLYEKMDSLLTFRRHQGSLPTEVVHCALQCTYYALLWQIVAATDRLPSQEALLDLRKRLLKFCLACRVYLSHQSKVLSEKAFILLCDLLLILSHQGPEEDTGLGLLFFVPDHVLQCKLLTFVREHVFLEDAGAAGGRVYREEDADELHELFHRRNMLAVFCKLIVCNVLEMSAAAAVYQFYLKHYHHFGDIIKETMTRTRQNDRLRNALSLLLCLQQLFQKHVDTYGLGSDPIEFICGPFYSIRLLARRFALTLGFDSARDAAHLIHRRGLAFAFSESPVPEEEARQRFPNLSFLLVLAEFSCKIPPAERAAALAHFQDSIPEGVPVFGEGDMNPMLAYRKSLMRTDYVVQGEEEPAANPFDAICKDSKRPQELPVGTCSTWTPDTLAGCAAGDREPRSCSSKERKPKRDIFDVDFLSSEDSENSSNEDVDVEGISVQEGASD</sequence>
<evidence type="ECO:0000256" key="3">
    <source>
        <dbReference type="RuleBase" id="RU369063"/>
    </source>
</evidence>
<keyword evidence="3" id="KW-0158">Chromosome</keyword>
<dbReference type="InterPro" id="IPR013721">
    <property type="entry name" value="STAG"/>
</dbReference>
<name>A0ABM4ZC29_VULVU</name>
<keyword evidence="3" id="KW-0131">Cell cycle</keyword>
<evidence type="ECO:0000256" key="1">
    <source>
        <dbReference type="ARBA" id="ARBA00005486"/>
    </source>
</evidence>
<comment type="subunit">
    <text evidence="3">Part of the cohesin complex which is composed of a heterodimer between a SMC1 protein (SMC1A or SMC1B) and SMC3, which are attached via their hinge domain, and RAD21 which link them at their heads, and one STAG protein.</text>
</comment>
<dbReference type="InterPro" id="IPR016024">
    <property type="entry name" value="ARM-type_fold"/>
</dbReference>
<dbReference type="Pfam" id="PF24571">
    <property type="entry name" value="HEAT_SCC3-SA"/>
    <property type="match status" value="1"/>
</dbReference>
<keyword evidence="3" id="KW-0132">Cell division</keyword>
<evidence type="ECO:0000313" key="6">
    <source>
        <dbReference type="Proteomes" id="UP001652641"/>
    </source>
</evidence>
<dbReference type="PROSITE" id="PS51425">
    <property type="entry name" value="SCD"/>
    <property type="match status" value="1"/>
</dbReference>
<dbReference type="RefSeq" id="XP_072600094.1">
    <property type="nucleotide sequence ID" value="XM_072743993.1"/>
</dbReference>
<dbReference type="InterPro" id="IPR039662">
    <property type="entry name" value="Cohesin_Scc3/SA"/>
</dbReference>
<gene>
    <name evidence="7" type="primary">LOC112908960</name>
</gene>
<keyword evidence="6" id="KW-1185">Reference proteome</keyword>
<feature type="compositionally biased region" description="Basic residues" evidence="4">
    <location>
        <begin position="83"/>
        <end position="96"/>
    </location>
</feature>
<dbReference type="Proteomes" id="UP001652641">
    <property type="component" value="Chromosome X"/>
</dbReference>